<sequence>MCSINLDTVSPSLSQQINVMLMELVILGFKECYKSSAQMIDVSELLVQDAPTTGRGDSQMATSQNCTVDDLATPSPVRSTSSLSLSLFKKRDVVNKHLFCTK</sequence>
<evidence type="ECO:0000313" key="2">
    <source>
        <dbReference type="Proteomes" id="UP001196413"/>
    </source>
</evidence>
<name>A0AAD5QX93_PARTN</name>
<reference evidence="1" key="1">
    <citation type="submission" date="2021-06" db="EMBL/GenBank/DDBJ databases">
        <title>Parelaphostrongylus tenuis whole genome reference sequence.</title>
        <authorList>
            <person name="Garwood T.J."/>
            <person name="Larsen P.A."/>
            <person name="Fountain-Jones N.M."/>
            <person name="Garbe J.R."/>
            <person name="Macchietto M.G."/>
            <person name="Kania S.A."/>
            <person name="Gerhold R.W."/>
            <person name="Richards J.E."/>
            <person name="Wolf T.M."/>
        </authorList>
    </citation>
    <scope>NUCLEOTIDE SEQUENCE</scope>
    <source>
        <strain evidence="1">MNPRO001-30</strain>
        <tissue evidence="1">Meninges</tissue>
    </source>
</reference>
<comment type="caution">
    <text evidence="1">The sequence shown here is derived from an EMBL/GenBank/DDBJ whole genome shotgun (WGS) entry which is preliminary data.</text>
</comment>
<accession>A0AAD5QX93</accession>
<keyword evidence="2" id="KW-1185">Reference proteome</keyword>
<organism evidence="1 2">
    <name type="scientific">Parelaphostrongylus tenuis</name>
    <name type="common">Meningeal worm</name>
    <dbReference type="NCBI Taxonomy" id="148309"/>
    <lineage>
        <taxon>Eukaryota</taxon>
        <taxon>Metazoa</taxon>
        <taxon>Ecdysozoa</taxon>
        <taxon>Nematoda</taxon>
        <taxon>Chromadorea</taxon>
        <taxon>Rhabditida</taxon>
        <taxon>Rhabditina</taxon>
        <taxon>Rhabditomorpha</taxon>
        <taxon>Strongyloidea</taxon>
        <taxon>Metastrongylidae</taxon>
        <taxon>Parelaphostrongylus</taxon>
    </lineage>
</organism>
<gene>
    <name evidence="1" type="ORF">KIN20_026002</name>
</gene>
<evidence type="ECO:0000313" key="1">
    <source>
        <dbReference type="EMBL" id="KAJ1365619.1"/>
    </source>
</evidence>
<dbReference type="AlphaFoldDB" id="A0AAD5QX93"/>
<proteinExistence type="predicted"/>
<dbReference type="Proteomes" id="UP001196413">
    <property type="component" value="Unassembled WGS sequence"/>
</dbReference>
<protein>
    <submittedName>
        <fullName evidence="1">Uncharacterized protein</fullName>
    </submittedName>
</protein>
<dbReference type="EMBL" id="JAHQIW010005317">
    <property type="protein sequence ID" value="KAJ1365619.1"/>
    <property type="molecule type" value="Genomic_DNA"/>
</dbReference>